<dbReference type="InterPro" id="IPR013324">
    <property type="entry name" value="RNA_pol_sigma_r3/r4-like"/>
</dbReference>
<proteinExistence type="predicted"/>
<accession>A0A7H8TA34</accession>
<reference evidence="2 3" key="1">
    <citation type="submission" date="2020-06" db="EMBL/GenBank/DDBJ databases">
        <title>Genome mining for natural products.</title>
        <authorList>
            <person name="Zhang B."/>
            <person name="Shi J."/>
            <person name="Ge H."/>
        </authorList>
    </citation>
    <scope>NUCLEOTIDE SEQUENCE [LARGE SCALE GENOMIC DNA]</scope>
    <source>
        <strain evidence="2 3">NA02069</strain>
    </source>
</reference>
<organism evidence="2 3">
    <name type="scientific">Streptomyces chartreusis</name>
    <dbReference type="NCBI Taxonomy" id="1969"/>
    <lineage>
        <taxon>Bacteria</taxon>
        <taxon>Bacillati</taxon>
        <taxon>Actinomycetota</taxon>
        <taxon>Actinomycetes</taxon>
        <taxon>Kitasatosporales</taxon>
        <taxon>Streptomycetaceae</taxon>
        <taxon>Streptomyces</taxon>
    </lineage>
</organism>
<gene>
    <name evidence="2" type="ORF">HUT05_25165</name>
</gene>
<name>A0A7H8TA34_STRCX</name>
<dbReference type="EMBL" id="CP056041">
    <property type="protein sequence ID" value="QKZ20351.1"/>
    <property type="molecule type" value="Genomic_DNA"/>
</dbReference>
<sequence>MLKNKSIQCLGWCPDSQEARGAFLHRDNDPQRPKRVYEDRAWWCPECWRDDSAGAYDRFHSLYVALLQRYVDRKTRAFFPPHLRPDVTGEVTADTMRVIWEGWEGFAVPERVMYTVAYRTLLQRVPKQNRPLMLPFSELPELLSEKEQRAQDDPLTDLEEQLFLDELIAGLPEPQRSYVRERLTGATLGVIADRAGRSKSTVSEGLRHATKTMRTNVEEVLRYVSLMASVLGIIKWVVPALIALLAMLGISF</sequence>
<dbReference type="Proteomes" id="UP000509418">
    <property type="component" value="Chromosome"/>
</dbReference>
<keyword evidence="1" id="KW-0812">Transmembrane</keyword>
<dbReference type="InterPro" id="IPR036388">
    <property type="entry name" value="WH-like_DNA-bd_sf"/>
</dbReference>
<dbReference type="Gene3D" id="1.10.10.10">
    <property type="entry name" value="Winged helix-like DNA-binding domain superfamily/Winged helix DNA-binding domain"/>
    <property type="match status" value="1"/>
</dbReference>
<protein>
    <submittedName>
        <fullName evidence="2">Sigma-70 family RNA polymerase sigma factor</fullName>
    </submittedName>
</protein>
<keyword evidence="1" id="KW-0472">Membrane</keyword>
<evidence type="ECO:0000256" key="1">
    <source>
        <dbReference type="SAM" id="Phobius"/>
    </source>
</evidence>
<evidence type="ECO:0000313" key="2">
    <source>
        <dbReference type="EMBL" id="QKZ20351.1"/>
    </source>
</evidence>
<dbReference type="SUPFAM" id="SSF88659">
    <property type="entry name" value="Sigma3 and sigma4 domains of RNA polymerase sigma factors"/>
    <property type="match status" value="1"/>
</dbReference>
<keyword evidence="1" id="KW-1133">Transmembrane helix</keyword>
<feature type="transmembrane region" description="Helical" evidence="1">
    <location>
        <begin position="223"/>
        <end position="250"/>
    </location>
</feature>
<dbReference type="RefSeq" id="WP_176576411.1">
    <property type="nucleotide sequence ID" value="NZ_CBDRGH010000036.1"/>
</dbReference>
<dbReference type="AlphaFoldDB" id="A0A7H8TA34"/>
<keyword evidence="3" id="KW-1185">Reference proteome</keyword>
<evidence type="ECO:0000313" key="3">
    <source>
        <dbReference type="Proteomes" id="UP000509418"/>
    </source>
</evidence>